<sequence length="455" mass="51514">MFTATGVSIQSESALDADEIILSRRLAKQWQLRKGDSLTLFFGLTDAAVNISSIDGKENVLLCHPALLEHLRLLPDSLLRSGYFPSKRELVLGPVIALLTEIKEMDNGPSFGNVAAFCEELAAFSEQMGCFFYVTSLSLWDDDDVEGYRFENGAWLKESMPFPNIVHNRVHSRRAEQSTRFLNWLKHMKARGIPHFNDRFLNKWEVHELLQGFPYLKPYIPETALLQTKQELADMLASHSCLFLKPIYGSQGRNILRVTRDEAGYLLDYTTFTGDVQRSYTSLDELFRTIKRLTGQRSYLMQQGLSLYRYKQRPLDFRILCHKTPEHRWKVTSSIARVSAEKQFVSNAALGGSLHRPEEVLQPAFSSKEARHIKKLLGELAIEVAKCISLSYDGLYGELGIDMAVDEHGNPWFIEANSKPSKNMMPQTAGPAIRPSVRSILQYCCAAAAQPSKEV</sequence>
<dbReference type="Proteomes" id="UP001156102">
    <property type="component" value="Unassembled WGS sequence"/>
</dbReference>
<protein>
    <submittedName>
        <fullName evidence="1">YheC/YheD family protein</fullName>
    </submittedName>
</protein>
<dbReference type="GO" id="GO:0043774">
    <property type="term" value="F:coenzyme F420-2 alpha-glutamyl ligase activity"/>
    <property type="evidence" value="ECO:0007669"/>
    <property type="project" value="TreeGrafter"/>
</dbReference>
<dbReference type="Gene3D" id="3.30.470.20">
    <property type="entry name" value="ATP-grasp fold, B domain"/>
    <property type="match status" value="1"/>
</dbReference>
<comment type="caution">
    <text evidence="1">The sequence shown here is derived from an EMBL/GenBank/DDBJ whole genome shotgun (WGS) entry which is preliminary data.</text>
</comment>
<accession>A0AA41X6N2</accession>
<reference evidence="1" key="1">
    <citation type="submission" date="2022-07" db="EMBL/GenBank/DDBJ databases">
        <authorList>
            <person name="Li W.-J."/>
            <person name="Deng Q.-Q."/>
        </authorList>
    </citation>
    <scope>NUCLEOTIDE SEQUENCE</scope>
    <source>
        <strain evidence="1">SYSU M60031</strain>
    </source>
</reference>
<dbReference type="EMBL" id="JANCLT010000003">
    <property type="protein sequence ID" value="MCP8968178.1"/>
    <property type="molecule type" value="Genomic_DNA"/>
</dbReference>
<name>A0AA41X6N2_9BACI</name>
<dbReference type="PANTHER" id="PTHR21621">
    <property type="entry name" value="RIBOSOMAL PROTEIN S6 MODIFICATION PROTEIN"/>
    <property type="match status" value="1"/>
</dbReference>
<organism evidence="1 2">
    <name type="scientific">Ectobacillus ponti</name>
    <dbReference type="NCBI Taxonomy" id="2961894"/>
    <lineage>
        <taxon>Bacteria</taxon>
        <taxon>Bacillati</taxon>
        <taxon>Bacillota</taxon>
        <taxon>Bacilli</taxon>
        <taxon>Bacillales</taxon>
        <taxon>Bacillaceae</taxon>
        <taxon>Ectobacillus</taxon>
    </lineage>
</organism>
<proteinExistence type="predicted"/>
<evidence type="ECO:0000313" key="1">
    <source>
        <dbReference type="EMBL" id="MCP8968178.1"/>
    </source>
</evidence>
<dbReference type="SUPFAM" id="SSF56059">
    <property type="entry name" value="Glutathione synthetase ATP-binding domain-like"/>
    <property type="match status" value="1"/>
</dbReference>
<dbReference type="RefSeq" id="WP_254758097.1">
    <property type="nucleotide sequence ID" value="NZ_JANCLT010000003.1"/>
</dbReference>
<keyword evidence="2" id="KW-1185">Reference proteome</keyword>
<dbReference type="InterPro" id="IPR026838">
    <property type="entry name" value="YheC/D"/>
</dbReference>
<gene>
    <name evidence="1" type="ORF">NK662_06450</name>
</gene>
<evidence type="ECO:0000313" key="2">
    <source>
        <dbReference type="Proteomes" id="UP001156102"/>
    </source>
</evidence>
<dbReference type="AlphaFoldDB" id="A0AA41X6N2"/>
<dbReference type="GO" id="GO:0005737">
    <property type="term" value="C:cytoplasm"/>
    <property type="evidence" value="ECO:0007669"/>
    <property type="project" value="TreeGrafter"/>
</dbReference>
<dbReference type="Pfam" id="PF14398">
    <property type="entry name" value="ATPgrasp_YheCD"/>
    <property type="match status" value="1"/>
</dbReference>
<dbReference type="PANTHER" id="PTHR21621:SF2">
    <property type="entry name" value="COENZYME GAMMA-F420-2:ALPHA-L-GLUTAMATE LIGASE"/>
    <property type="match status" value="1"/>
</dbReference>